<feature type="region of interest" description="Disordered" evidence="1">
    <location>
        <begin position="1"/>
        <end position="23"/>
    </location>
</feature>
<dbReference type="AlphaFoldDB" id="A0A919IRJ9"/>
<accession>A0A919IRJ9</accession>
<evidence type="ECO:0000256" key="1">
    <source>
        <dbReference type="SAM" id="MobiDB-lite"/>
    </source>
</evidence>
<keyword evidence="3" id="KW-1185">Reference proteome</keyword>
<sequence>MFGGQRGDDPAHQPAPRAGRGIRLRVQLHTDRRDKTWIGTADEVAEPGGALIDQPPKPQRTTGAWHRARHPDTVPPVTFH</sequence>
<proteinExistence type="predicted"/>
<feature type="compositionally biased region" description="Basic and acidic residues" evidence="1">
    <location>
        <begin position="1"/>
        <end position="11"/>
    </location>
</feature>
<reference evidence="2" key="1">
    <citation type="submission" date="2021-01" db="EMBL/GenBank/DDBJ databases">
        <title>Whole genome shotgun sequence of Actinoplanes cyaneus NBRC 14990.</title>
        <authorList>
            <person name="Komaki H."/>
            <person name="Tamura T."/>
        </authorList>
    </citation>
    <scope>NUCLEOTIDE SEQUENCE</scope>
    <source>
        <strain evidence="2">NBRC 14990</strain>
    </source>
</reference>
<evidence type="ECO:0000313" key="3">
    <source>
        <dbReference type="Proteomes" id="UP000619479"/>
    </source>
</evidence>
<dbReference type="EMBL" id="BOMH01000088">
    <property type="protein sequence ID" value="GID70920.1"/>
    <property type="molecule type" value="Genomic_DNA"/>
</dbReference>
<organism evidence="2 3">
    <name type="scientific">Actinoplanes cyaneus</name>
    <dbReference type="NCBI Taxonomy" id="52696"/>
    <lineage>
        <taxon>Bacteria</taxon>
        <taxon>Bacillati</taxon>
        <taxon>Actinomycetota</taxon>
        <taxon>Actinomycetes</taxon>
        <taxon>Micromonosporales</taxon>
        <taxon>Micromonosporaceae</taxon>
        <taxon>Actinoplanes</taxon>
    </lineage>
</organism>
<name>A0A919IRJ9_9ACTN</name>
<evidence type="ECO:0000313" key="2">
    <source>
        <dbReference type="EMBL" id="GID70920.1"/>
    </source>
</evidence>
<comment type="caution">
    <text evidence="2">The sequence shown here is derived from an EMBL/GenBank/DDBJ whole genome shotgun (WGS) entry which is preliminary data.</text>
</comment>
<protein>
    <submittedName>
        <fullName evidence="2">Uncharacterized protein</fullName>
    </submittedName>
</protein>
<feature type="region of interest" description="Disordered" evidence="1">
    <location>
        <begin position="47"/>
        <end position="80"/>
    </location>
</feature>
<gene>
    <name evidence="2" type="ORF">Acy02nite_88010</name>
</gene>
<dbReference type="Proteomes" id="UP000619479">
    <property type="component" value="Unassembled WGS sequence"/>
</dbReference>